<dbReference type="AlphaFoldDB" id="M1UFA2"/>
<evidence type="ECO:0000256" key="7">
    <source>
        <dbReference type="RuleBase" id="RU366058"/>
    </source>
</evidence>
<proteinExistence type="inferred from homology"/>
<evidence type="ECO:0000256" key="3">
    <source>
        <dbReference type="ARBA" id="ARBA00022475"/>
    </source>
</evidence>
<dbReference type="InterPro" id="IPR032816">
    <property type="entry name" value="VTT_dom"/>
</dbReference>
<dbReference type="KEGG" id="ccn:H924_06980"/>
<keyword evidence="10" id="KW-1185">Reference proteome</keyword>
<dbReference type="OrthoDB" id="5242213at2"/>
<protein>
    <recommendedName>
        <fullName evidence="7">TVP38/TMEM64 family membrane protein</fullName>
    </recommendedName>
</protein>
<comment type="similarity">
    <text evidence="2 7">Belongs to the TVP38/TMEM64 family.</text>
</comment>
<comment type="subcellular location">
    <subcellularLocation>
        <location evidence="1 7">Cell membrane</location>
        <topology evidence="1 7">Multi-pass membrane protein</topology>
    </subcellularLocation>
</comment>
<feature type="transmembrane region" description="Helical" evidence="7">
    <location>
        <begin position="225"/>
        <end position="244"/>
    </location>
</feature>
<feature type="transmembrane region" description="Helical" evidence="7">
    <location>
        <begin position="49"/>
        <end position="71"/>
    </location>
</feature>
<accession>M1UFA2</accession>
<evidence type="ECO:0000256" key="4">
    <source>
        <dbReference type="ARBA" id="ARBA00022692"/>
    </source>
</evidence>
<evidence type="ECO:0000256" key="1">
    <source>
        <dbReference type="ARBA" id="ARBA00004651"/>
    </source>
</evidence>
<evidence type="ECO:0000259" key="8">
    <source>
        <dbReference type="Pfam" id="PF09335"/>
    </source>
</evidence>
<organism evidence="9 10">
    <name type="scientific">Corynebacterium callunae DSM 20147</name>
    <dbReference type="NCBI Taxonomy" id="1121353"/>
    <lineage>
        <taxon>Bacteria</taxon>
        <taxon>Bacillati</taxon>
        <taxon>Actinomycetota</taxon>
        <taxon>Actinomycetes</taxon>
        <taxon>Mycobacteriales</taxon>
        <taxon>Corynebacteriaceae</taxon>
        <taxon>Corynebacterium</taxon>
    </lineage>
</organism>
<dbReference type="Pfam" id="PF09335">
    <property type="entry name" value="VTT_dom"/>
    <property type="match status" value="1"/>
</dbReference>
<dbReference type="EMBL" id="CP004354">
    <property type="protein sequence ID" value="AGG66840.1"/>
    <property type="molecule type" value="Genomic_DNA"/>
</dbReference>
<feature type="transmembrane region" description="Helical" evidence="7">
    <location>
        <begin position="194"/>
        <end position="219"/>
    </location>
</feature>
<evidence type="ECO:0000256" key="2">
    <source>
        <dbReference type="ARBA" id="ARBA00008640"/>
    </source>
</evidence>
<dbReference type="InterPro" id="IPR015414">
    <property type="entry name" value="TMEM64"/>
</dbReference>
<keyword evidence="5 7" id="KW-1133">Transmembrane helix</keyword>
<feature type="domain" description="VTT" evidence="8">
    <location>
        <begin position="100"/>
        <end position="217"/>
    </location>
</feature>
<feature type="transmembrane region" description="Helical" evidence="7">
    <location>
        <begin position="112"/>
        <end position="137"/>
    </location>
</feature>
<evidence type="ECO:0000256" key="5">
    <source>
        <dbReference type="ARBA" id="ARBA00022989"/>
    </source>
</evidence>
<dbReference type="PANTHER" id="PTHR12677:SF59">
    <property type="entry name" value="GOLGI APPARATUS MEMBRANE PROTEIN TVP38-RELATED"/>
    <property type="match status" value="1"/>
</dbReference>
<evidence type="ECO:0000256" key="6">
    <source>
        <dbReference type="ARBA" id="ARBA00023136"/>
    </source>
</evidence>
<dbReference type="GO" id="GO:0005886">
    <property type="term" value="C:plasma membrane"/>
    <property type="evidence" value="ECO:0007669"/>
    <property type="project" value="UniProtKB-SubCell"/>
</dbReference>
<reference evidence="9 10" key="1">
    <citation type="submission" date="2013-02" db="EMBL/GenBank/DDBJ databases">
        <title>The complete genome sequence of Corynebacterium callunae DSM 20147.</title>
        <authorList>
            <person name="Ruckert C."/>
            <person name="Albersmeier A."/>
            <person name="Kalinowski J."/>
        </authorList>
    </citation>
    <scope>NUCLEOTIDE SEQUENCE [LARGE SCALE GENOMIC DNA]</scope>
    <source>
        <strain evidence="9 10">DSM 20147</strain>
    </source>
</reference>
<gene>
    <name evidence="9" type="ORF">H924_06980</name>
</gene>
<dbReference type="HOGENOM" id="CLU_038944_4_0_11"/>
<evidence type="ECO:0000313" key="10">
    <source>
        <dbReference type="Proteomes" id="UP000011760"/>
    </source>
</evidence>
<name>M1UFA2_9CORY</name>
<dbReference type="Proteomes" id="UP000011760">
    <property type="component" value="Chromosome"/>
</dbReference>
<dbReference type="STRING" id="1121353.H924_06980"/>
<keyword evidence="4 7" id="KW-0812">Transmembrane</keyword>
<keyword evidence="6 7" id="KW-0472">Membrane</keyword>
<evidence type="ECO:0000313" key="9">
    <source>
        <dbReference type="EMBL" id="AGG66840.1"/>
    </source>
</evidence>
<keyword evidence="3 7" id="KW-1003">Cell membrane</keyword>
<feature type="transmembrane region" description="Helical" evidence="7">
    <location>
        <begin position="83"/>
        <end position="100"/>
    </location>
</feature>
<dbReference type="PATRIC" id="fig|1121353.3.peg.1423"/>
<feature type="transmembrane region" description="Helical" evidence="7">
    <location>
        <begin position="166"/>
        <end position="187"/>
    </location>
</feature>
<dbReference type="RefSeq" id="WP_015651271.1">
    <property type="nucleotide sequence ID" value="NC_020506.1"/>
</dbReference>
<dbReference type="eggNOG" id="COG0398">
    <property type="taxonomic scope" value="Bacteria"/>
</dbReference>
<dbReference type="PANTHER" id="PTHR12677">
    <property type="entry name" value="GOLGI APPARATUS MEMBRANE PROTEIN TVP38-RELATED"/>
    <property type="match status" value="1"/>
</dbReference>
<sequence>MDQESGHQEDRAEISARLNTRLSTFFHFLSTTFMDALHHIRAWSRLKKVIVAVALIAFVAVTFLVELPSITVLRDWAADAGDAFIFLFFVLYIVITQFPIPRTFLTLASGILFGPVLGSVLALSATTISALVSLLIVRGLLGEWMAPRLKHPAVENINVRLEQRGWLAIASLRMIAAVPFSVLNYAAALTSVPVLAFTIATFFGSAPGTIATVVLGDAVTGSGNWLAIVFSALLAGLGLFGIYLDQRLPVKSGK</sequence>